<evidence type="ECO:0000313" key="3">
    <source>
        <dbReference type="WBParaSite" id="nRc.2.0.1.t07377-RA"/>
    </source>
</evidence>
<reference evidence="3" key="1">
    <citation type="submission" date="2022-11" db="UniProtKB">
        <authorList>
            <consortium name="WormBaseParasite"/>
        </authorList>
    </citation>
    <scope>IDENTIFICATION</scope>
</reference>
<organism evidence="2 3">
    <name type="scientific">Romanomermis culicivorax</name>
    <name type="common">Nematode worm</name>
    <dbReference type="NCBI Taxonomy" id="13658"/>
    <lineage>
        <taxon>Eukaryota</taxon>
        <taxon>Metazoa</taxon>
        <taxon>Ecdysozoa</taxon>
        <taxon>Nematoda</taxon>
        <taxon>Enoplea</taxon>
        <taxon>Dorylaimia</taxon>
        <taxon>Mermithida</taxon>
        <taxon>Mermithoidea</taxon>
        <taxon>Mermithidae</taxon>
        <taxon>Romanomermis</taxon>
    </lineage>
</organism>
<dbReference type="AlphaFoldDB" id="A0A915I1N3"/>
<dbReference type="Proteomes" id="UP000887565">
    <property type="component" value="Unplaced"/>
</dbReference>
<dbReference type="WBParaSite" id="nRc.2.0.1.t07377-RA">
    <property type="protein sequence ID" value="nRc.2.0.1.t07377-RA"/>
    <property type="gene ID" value="nRc.2.0.1.g07377"/>
</dbReference>
<sequence length="80" mass="8934">MHCSDNAALKRWPLMVIEAFSIIVIIICCRNRDGMLSTGAAWKNKSVILDSSAYCDINFTKLDPAHNRITGNMLKALFCT</sequence>
<keyword evidence="1" id="KW-0472">Membrane</keyword>
<feature type="transmembrane region" description="Helical" evidence="1">
    <location>
        <begin position="12"/>
        <end position="29"/>
    </location>
</feature>
<keyword evidence="2" id="KW-1185">Reference proteome</keyword>
<keyword evidence="1" id="KW-0812">Transmembrane</keyword>
<evidence type="ECO:0000313" key="2">
    <source>
        <dbReference type="Proteomes" id="UP000887565"/>
    </source>
</evidence>
<accession>A0A915I1N3</accession>
<keyword evidence="1" id="KW-1133">Transmembrane helix</keyword>
<proteinExistence type="predicted"/>
<protein>
    <submittedName>
        <fullName evidence="3">Secreted protein</fullName>
    </submittedName>
</protein>
<evidence type="ECO:0000256" key="1">
    <source>
        <dbReference type="SAM" id="Phobius"/>
    </source>
</evidence>
<name>A0A915I1N3_ROMCU</name>